<evidence type="ECO:0000256" key="3">
    <source>
        <dbReference type="ARBA" id="ARBA00023237"/>
    </source>
</evidence>
<evidence type="ECO:0000256" key="4">
    <source>
        <dbReference type="PROSITE-ProRule" id="PRU00473"/>
    </source>
</evidence>
<keyword evidence="6" id="KW-0732">Signal</keyword>
<dbReference type="PRINTS" id="PR01021">
    <property type="entry name" value="OMPADOMAIN"/>
</dbReference>
<evidence type="ECO:0000256" key="1">
    <source>
        <dbReference type="ARBA" id="ARBA00004442"/>
    </source>
</evidence>
<dbReference type="Pfam" id="PF00691">
    <property type="entry name" value="OmpA"/>
    <property type="match status" value="1"/>
</dbReference>
<keyword evidence="9" id="KW-1185">Reference proteome</keyword>
<feature type="region of interest" description="Disordered" evidence="5">
    <location>
        <begin position="334"/>
        <end position="356"/>
    </location>
</feature>
<dbReference type="Proteomes" id="UP000831785">
    <property type="component" value="Chromosome"/>
</dbReference>
<accession>A0ABY4FJV1</accession>
<comment type="subcellular location">
    <subcellularLocation>
        <location evidence="1">Cell outer membrane</location>
    </subcellularLocation>
</comment>
<dbReference type="InterPro" id="IPR036737">
    <property type="entry name" value="OmpA-like_sf"/>
</dbReference>
<sequence length="361" mass="39341">MPSYIHCLRHALVFSLPVMALTACSPEPKADEASASITKTAVAPVATASAPAATAPTETAAPAAPAGFDPSQVPVANPKLGAFPYFSLLDGYVKMDEKTAPGNSAREMNKDVNFDQYEFFDGTKLIPVAGRLRTVIAMGKTASFFQVQKTYEQLIHDMGGVTVFEGSGEKMKELKLNYEDSRHRARYNMLPYEKMGVYMVRTPNQEIWVEAYKAYASDPENYWLTVVEKKALPMQASVLPAEQLKKELDANGHVALYINFDTDKASIKPESGPVVGEVVKLLQTNPTLRLTVEGHTDDAGTPAHNQQLSEQRAQAVVAALTAQQIAADRLKPAGFGQTKPLADNATEEGKAKNRRVELVRL</sequence>
<dbReference type="PROSITE" id="PS51123">
    <property type="entry name" value="OMPA_2"/>
    <property type="match status" value="1"/>
</dbReference>
<feature type="compositionally biased region" description="Basic and acidic residues" evidence="5">
    <location>
        <begin position="347"/>
        <end position="356"/>
    </location>
</feature>
<reference evidence="8 9" key="1">
    <citation type="submission" date="2022-04" db="EMBL/GenBank/DDBJ databases">
        <title>Hymenobacter sp. isolated from the air.</title>
        <authorList>
            <person name="Won M."/>
            <person name="Lee C.-M."/>
            <person name="Woen H.-Y."/>
            <person name="Kwon S.-W."/>
        </authorList>
    </citation>
    <scope>NUCLEOTIDE SEQUENCE [LARGE SCALE GENOMIC DNA]</scope>
    <source>
        <strain evidence="9">5116 S-27</strain>
    </source>
</reference>
<organism evidence="8 9">
    <name type="scientific">Hymenobacter cellulosivorans</name>
    <dbReference type="NCBI Taxonomy" id="2932249"/>
    <lineage>
        <taxon>Bacteria</taxon>
        <taxon>Pseudomonadati</taxon>
        <taxon>Bacteroidota</taxon>
        <taxon>Cytophagia</taxon>
        <taxon>Cytophagales</taxon>
        <taxon>Hymenobacteraceae</taxon>
        <taxon>Hymenobacter</taxon>
    </lineage>
</organism>
<dbReference type="EMBL" id="CP095049">
    <property type="protein sequence ID" value="UOQ54851.1"/>
    <property type="molecule type" value="Genomic_DNA"/>
</dbReference>
<dbReference type="RefSeq" id="WP_244722451.1">
    <property type="nucleotide sequence ID" value="NZ_CP095049.1"/>
</dbReference>
<feature type="domain" description="OmpA-like" evidence="7">
    <location>
        <begin position="247"/>
        <end position="361"/>
    </location>
</feature>
<name>A0ABY4FJV1_9BACT</name>
<feature type="signal peptide" evidence="6">
    <location>
        <begin position="1"/>
        <end position="20"/>
    </location>
</feature>
<dbReference type="PANTHER" id="PTHR30329">
    <property type="entry name" value="STATOR ELEMENT OF FLAGELLAR MOTOR COMPLEX"/>
    <property type="match status" value="1"/>
</dbReference>
<evidence type="ECO:0000256" key="5">
    <source>
        <dbReference type="SAM" id="MobiDB-lite"/>
    </source>
</evidence>
<protein>
    <submittedName>
        <fullName evidence="8">OmpA family protein</fullName>
    </submittedName>
</protein>
<proteinExistence type="predicted"/>
<evidence type="ECO:0000256" key="2">
    <source>
        <dbReference type="ARBA" id="ARBA00023136"/>
    </source>
</evidence>
<keyword evidence="2 4" id="KW-0472">Membrane</keyword>
<dbReference type="CDD" id="cd07185">
    <property type="entry name" value="OmpA_C-like"/>
    <property type="match status" value="1"/>
</dbReference>
<keyword evidence="3" id="KW-0998">Cell outer membrane</keyword>
<feature type="chain" id="PRO_5045935849" evidence="6">
    <location>
        <begin position="21"/>
        <end position="361"/>
    </location>
</feature>
<evidence type="ECO:0000313" key="8">
    <source>
        <dbReference type="EMBL" id="UOQ54851.1"/>
    </source>
</evidence>
<dbReference type="InterPro" id="IPR006665">
    <property type="entry name" value="OmpA-like"/>
</dbReference>
<dbReference type="SUPFAM" id="SSF103088">
    <property type="entry name" value="OmpA-like"/>
    <property type="match status" value="1"/>
</dbReference>
<dbReference type="Gene3D" id="3.30.1330.60">
    <property type="entry name" value="OmpA-like domain"/>
    <property type="match status" value="1"/>
</dbReference>
<dbReference type="InterPro" id="IPR006664">
    <property type="entry name" value="OMP_bac"/>
</dbReference>
<dbReference type="PANTHER" id="PTHR30329:SF21">
    <property type="entry name" value="LIPOPROTEIN YIAD-RELATED"/>
    <property type="match status" value="1"/>
</dbReference>
<evidence type="ECO:0000256" key="6">
    <source>
        <dbReference type="SAM" id="SignalP"/>
    </source>
</evidence>
<evidence type="ECO:0000259" key="7">
    <source>
        <dbReference type="PROSITE" id="PS51123"/>
    </source>
</evidence>
<evidence type="ECO:0000313" key="9">
    <source>
        <dbReference type="Proteomes" id="UP000831785"/>
    </source>
</evidence>
<dbReference type="InterPro" id="IPR050330">
    <property type="entry name" value="Bact_OuterMem_StrucFunc"/>
</dbReference>
<gene>
    <name evidence="8" type="ORF">MUN80_08845</name>
</gene>